<keyword evidence="3" id="KW-0067">ATP-binding</keyword>
<dbReference type="Gene3D" id="3.40.50.300">
    <property type="entry name" value="P-loop containing nucleotide triphosphate hydrolases"/>
    <property type="match status" value="1"/>
</dbReference>
<dbReference type="RefSeq" id="WP_115345876.1">
    <property type="nucleotide sequence ID" value="NZ_UGPG01000001.1"/>
</dbReference>
<dbReference type="InterPro" id="IPR045028">
    <property type="entry name" value="DinG/Rad3-like"/>
</dbReference>
<accession>A0A378MEF5</accession>
<dbReference type="PROSITE" id="PS51193">
    <property type="entry name" value="HELICASE_ATP_BIND_2"/>
    <property type="match status" value="1"/>
</dbReference>
<dbReference type="PANTHER" id="PTHR11472">
    <property type="entry name" value="DNA REPAIR DEAD HELICASE RAD3/XP-D SUBFAMILY MEMBER"/>
    <property type="match status" value="1"/>
</dbReference>
<evidence type="ECO:0000313" key="7">
    <source>
        <dbReference type="Proteomes" id="UP000254879"/>
    </source>
</evidence>
<dbReference type="InterPro" id="IPR006935">
    <property type="entry name" value="Helicase/UvrB_N"/>
</dbReference>
<reference evidence="6 7" key="1">
    <citation type="submission" date="2018-06" db="EMBL/GenBank/DDBJ databases">
        <authorList>
            <consortium name="Pathogen Informatics"/>
            <person name="Doyle S."/>
        </authorList>
    </citation>
    <scope>NUCLEOTIDE SEQUENCE [LARGE SCALE GENOMIC DNA]</scope>
    <source>
        <strain evidence="7">NCTC 10815</strain>
    </source>
</reference>
<dbReference type="GO" id="GO:0003677">
    <property type="term" value="F:DNA binding"/>
    <property type="evidence" value="ECO:0007669"/>
    <property type="project" value="InterPro"/>
</dbReference>
<comment type="similarity">
    <text evidence="4">Belongs to the helicase family. DinG subfamily.</text>
</comment>
<protein>
    <submittedName>
        <fullName evidence="6">Bifunctional ATP-dependent DNA helicase/DNA polymerase III subunit epsilon</fullName>
    </submittedName>
</protein>
<keyword evidence="2" id="KW-0378">Hydrolase</keyword>
<dbReference type="EMBL" id="UGPG01000001">
    <property type="protein sequence ID" value="STY44194.1"/>
    <property type="molecule type" value="Genomic_DNA"/>
</dbReference>
<keyword evidence="1" id="KW-0547">Nucleotide-binding</keyword>
<dbReference type="GO" id="GO:0016787">
    <property type="term" value="F:hydrolase activity"/>
    <property type="evidence" value="ECO:0007669"/>
    <property type="project" value="UniProtKB-KW"/>
</dbReference>
<dbReference type="PANTHER" id="PTHR11472:SF34">
    <property type="entry name" value="REGULATOR OF TELOMERE ELONGATION HELICASE 1"/>
    <property type="match status" value="1"/>
</dbReference>
<dbReference type="Proteomes" id="UP000254879">
    <property type="component" value="Unassembled WGS sequence"/>
</dbReference>
<dbReference type="Pfam" id="PF04851">
    <property type="entry name" value="ResIII"/>
    <property type="match status" value="1"/>
</dbReference>
<organism evidence="6 7">
    <name type="scientific">Listeria grayi</name>
    <name type="common">Listeria murrayi</name>
    <dbReference type="NCBI Taxonomy" id="1641"/>
    <lineage>
        <taxon>Bacteria</taxon>
        <taxon>Bacillati</taxon>
        <taxon>Bacillota</taxon>
        <taxon>Bacilli</taxon>
        <taxon>Bacillales</taxon>
        <taxon>Listeriaceae</taxon>
        <taxon>Listeria</taxon>
    </lineage>
</organism>
<keyword evidence="6" id="KW-0347">Helicase</keyword>
<proteinExistence type="inferred from homology"/>
<gene>
    <name evidence="6" type="ORF">NCTC10815_01514</name>
</gene>
<dbReference type="GO" id="GO:0003678">
    <property type="term" value="F:DNA helicase activity"/>
    <property type="evidence" value="ECO:0007669"/>
    <property type="project" value="TreeGrafter"/>
</dbReference>
<sequence>MRKRIADYVTKTIFQTIDNIPSLGYESREAQEDMMLNITDSYRNQENLLIEAGVGIGKSLSYLIPGILISKLSGKPLIVATSSIQLTEQLSQDIDLAKNILQIDIDKTVGKGQKNYPCIQRIAKHFETTKDEKYTHYLDSVEAGVDKQNPKNLNIDEWDDICVDGCTFNSCKYKSECYFFQTRNKLKEPCRRIGFTEAYIPKVIIVNQDLLISHLFKLKNTSRGVIYEEPCLLIIDEVHNIEEKTRSALTKELNKTSINRTLNDYLSFISQTSNSQSSIKNAIDCFNQIRETFNCISKELIEESKKLDYEGTLDRLFIENGDSDTCGKICSSIYQCIEDLNIAATFKMNDRLENLYDFLEVQLKELITFFETYGKLHDKNLMWGTITKNGRKVTVNYCPKRIDRVLNQLIFRKKYPTIGLSATITVKEQNSDSYEYIIKILDLKVKLMKLETLHLTTTKVDYLFLKSFLIIKVGMITILVKFHL</sequence>
<feature type="domain" description="Helicase ATP-binding" evidence="5">
    <location>
        <begin position="17"/>
        <end position="286"/>
    </location>
</feature>
<evidence type="ECO:0000256" key="3">
    <source>
        <dbReference type="ARBA" id="ARBA00022840"/>
    </source>
</evidence>
<dbReference type="InterPro" id="IPR014013">
    <property type="entry name" value="Helic_SF1/SF2_ATP-bd_DinG/Rad3"/>
</dbReference>
<dbReference type="InterPro" id="IPR027417">
    <property type="entry name" value="P-loop_NTPase"/>
</dbReference>
<evidence type="ECO:0000313" key="6">
    <source>
        <dbReference type="EMBL" id="STY44194.1"/>
    </source>
</evidence>
<name>A0A378MEF5_LISGR</name>
<dbReference type="SUPFAM" id="SSF52540">
    <property type="entry name" value="P-loop containing nucleoside triphosphate hydrolases"/>
    <property type="match status" value="1"/>
</dbReference>
<evidence type="ECO:0000256" key="2">
    <source>
        <dbReference type="ARBA" id="ARBA00022801"/>
    </source>
</evidence>
<dbReference type="GO" id="GO:0005524">
    <property type="term" value="F:ATP binding"/>
    <property type="evidence" value="ECO:0007669"/>
    <property type="project" value="UniProtKB-KW"/>
</dbReference>
<evidence type="ECO:0000256" key="1">
    <source>
        <dbReference type="ARBA" id="ARBA00022741"/>
    </source>
</evidence>
<evidence type="ECO:0000256" key="4">
    <source>
        <dbReference type="ARBA" id="ARBA00038058"/>
    </source>
</evidence>
<dbReference type="AlphaFoldDB" id="A0A378MEF5"/>
<evidence type="ECO:0000259" key="5">
    <source>
        <dbReference type="PROSITE" id="PS51193"/>
    </source>
</evidence>